<dbReference type="Gene3D" id="3.40.50.300">
    <property type="entry name" value="P-loop containing nucleotide triphosphate hydrolases"/>
    <property type="match status" value="2"/>
</dbReference>
<keyword evidence="3" id="KW-0067">ATP-binding</keyword>
<evidence type="ECO:0000256" key="2">
    <source>
        <dbReference type="ARBA" id="ARBA00022741"/>
    </source>
</evidence>
<dbReference type="InterPro" id="IPR027417">
    <property type="entry name" value="P-loop_NTPase"/>
</dbReference>
<dbReference type="InterPro" id="IPR018145">
    <property type="entry name" value="CagE_TrbE_VirB_cntrl_dom"/>
</dbReference>
<dbReference type="PANTHER" id="PTHR30121">
    <property type="entry name" value="UNCHARACTERIZED PROTEIN YJGR-RELATED"/>
    <property type="match status" value="1"/>
</dbReference>
<keyword evidence="2" id="KW-0547">Nucleotide-binding</keyword>
<dbReference type="InterPro" id="IPR003593">
    <property type="entry name" value="AAA+_ATPase"/>
</dbReference>
<proteinExistence type="inferred from homology"/>
<evidence type="ECO:0000313" key="5">
    <source>
        <dbReference type="EMBL" id="RRH90351.1"/>
    </source>
</evidence>
<evidence type="ECO:0000259" key="4">
    <source>
        <dbReference type="SMART" id="SM00382"/>
    </source>
</evidence>
<dbReference type="InterPro" id="IPR051162">
    <property type="entry name" value="T4SS_component"/>
</dbReference>
<dbReference type="PANTHER" id="PTHR30121:SF12">
    <property type="entry name" value="TYPE IV SECRETION SYSTEM PROTEIN CAGE"/>
    <property type="match status" value="1"/>
</dbReference>
<dbReference type="RefSeq" id="WP_124957578.1">
    <property type="nucleotide sequence ID" value="NZ_CBFHCE010000002.1"/>
</dbReference>
<dbReference type="NCBIfam" id="NF010447">
    <property type="entry name" value="PRK13873.1"/>
    <property type="match status" value="1"/>
</dbReference>
<name>A0A3P3EVR9_9BURK</name>
<dbReference type="Pfam" id="PF19044">
    <property type="entry name" value="P-loop_TraG"/>
    <property type="match status" value="1"/>
</dbReference>
<dbReference type="GO" id="GO:0005524">
    <property type="term" value="F:ATP binding"/>
    <property type="evidence" value="ECO:0007669"/>
    <property type="project" value="UniProtKB-KW"/>
</dbReference>
<dbReference type="Proteomes" id="UP000271590">
    <property type="component" value="Unassembled WGS sequence"/>
</dbReference>
<evidence type="ECO:0000313" key="6">
    <source>
        <dbReference type="Proteomes" id="UP000271590"/>
    </source>
</evidence>
<comment type="caution">
    <text evidence="5">The sequence shown here is derived from an EMBL/GenBank/DDBJ whole genome shotgun (WGS) entry which is preliminary data.</text>
</comment>
<gene>
    <name evidence="5" type="ORF">EH244_06260</name>
</gene>
<accession>A0A3P3EVR9</accession>
<dbReference type="Pfam" id="PF03135">
    <property type="entry name" value="CagE_TrbE_VirB"/>
    <property type="match status" value="1"/>
</dbReference>
<dbReference type="SMART" id="SM00382">
    <property type="entry name" value="AAA"/>
    <property type="match status" value="1"/>
</dbReference>
<dbReference type="CDD" id="cd01127">
    <property type="entry name" value="TrwB_TraG_TraD_VirD4"/>
    <property type="match status" value="1"/>
</dbReference>
<protein>
    <submittedName>
        <fullName evidence="5">Conjugal transfer protein TrbE</fullName>
    </submittedName>
</protein>
<feature type="domain" description="AAA+ ATPase" evidence="4">
    <location>
        <begin position="449"/>
        <end position="713"/>
    </location>
</feature>
<dbReference type="AlphaFoldDB" id="A0A3P3EVR9"/>
<evidence type="ECO:0000256" key="1">
    <source>
        <dbReference type="ARBA" id="ARBA00006512"/>
    </source>
</evidence>
<dbReference type="SUPFAM" id="SSF52540">
    <property type="entry name" value="P-loop containing nucleoside triphosphate hydrolases"/>
    <property type="match status" value="1"/>
</dbReference>
<dbReference type="EMBL" id="RQXU01000003">
    <property type="protein sequence ID" value="RRH90351.1"/>
    <property type="molecule type" value="Genomic_DNA"/>
</dbReference>
<evidence type="ECO:0000256" key="3">
    <source>
        <dbReference type="ARBA" id="ARBA00022840"/>
    </source>
</evidence>
<reference evidence="5 6" key="1">
    <citation type="submission" date="2018-11" db="EMBL/GenBank/DDBJ databases">
        <title>The genome of Variovorax sp T529.</title>
        <authorList>
            <person name="Gao J."/>
        </authorList>
    </citation>
    <scope>NUCLEOTIDE SEQUENCE [LARGE SCALE GENOMIC DNA]</scope>
    <source>
        <strain evidence="5 6">T529</strain>
    </source>
</reference>
<sequence>MLNLAEYRKRPALLADWLPWAGLVAPGVVLNKDGAFQRTARFRGPDLDSATQGDLVATSARLNNALRRLGSGWALFVEAERREAAGYPESSFPEALSWLVDEERRAAFEEDASHFESRYHLTLLYLPPEESKARAAGLLYENAGTDDKAGSGSSDGPDWKSRLEAFVSETERFFGLLEGVMPEIDWLNDAQTLTHLHGCVSTRRHAVAVPEVPMHLDALLADEPLTGGLAPMLGSRHLRVLSVRGFPTSTWPGLLDDLNRLGFAYRWSTRFLCLDKAEAEKELVRLRRQWFAKRKNIVALLRETIFQQESALVDSDASNKAADADAALQELGSDQVAFGYVTATVTVLDADAAAADEKLRAVERAIQGRGFVTIPETLNAVEAWLSSIPGHAYANVRQPIVSTLNLAHMMPVSAVWAGPERNAHLDGPPLMVTRTDGATPFRLVTHIGDVGHTLVVGPTGMGKSVLLATLALQFRRYPGSRLLAFDMGRSLRATILGLGGEHYDLGSDGAIAFQPLARIDQDGYRTWAAEWVEGRLRQEGLEVGPAEREMVWSALASLATAPLEQRTMTGLAVLLQSNALRQALAPYVLGGAHGRLLDADRDRLGASSIQCFEMEELMHSKAAVLAVLGYLFARFDERFDGAPTLLILDEAWLFLDDPVFAARIRQWLKTLRKKNVSVIFATQSLADIQNSSIAPAIVESCASRIFLPNPQATEPQIRVIYEGFGLNRRQIEIVATAEPKRDYYYQSRLGNRVFELGLGPVALTFAGAASPEDQRELDRVQASVLASPFARMPSVFAAAWLRHRGLGWAADLIPSFPSASPSLSSTPQEPMP</sequence>
<dbReference type="InterPro" id="IPR043964">
    <property type="entry name" value="P-loop_TraG"/>
</dbReference>
<organism evidence="5 6">
    <name type="scientific">Variovorax beijingensis</name>
    <dbReference type="NCBI Taxonomy" id="2496117"/>
    <lineage>
        <taxon>Bacteria</taxon>
        <taxon>Pseudomonadati</taxon>
        <taxon>Pseudomonadota</taxon>
        <taxon>Betaproteobacteria</taxon>
        <taxon>Burkholderiales</taxon>
        <taxon>Comamonadaceae</taxon>
        <taxon>Variovorax</taxon>
    </lineage>
</organism>
<comment type="similarity">
    <text evidence="1">Belongs to the TrbE/VirB4 family.</text>
</comment>